<evidence type="ECO:0000313" key="2">
    <source>
        <dbReference type="Proteomes" id="UP000699042"/>
    </source>
</evidence>
<accession>A0A9P7U832</accession>
<dbReference type="AlphaFoldDB" id="A0A9P7U832"/>
<gene>
    <name evidence="1" type="ORF">JMJ77_011662</name>
</gene>
<reference evidence="1" key="1">
    <citation type="submission" date="2021-05" db="EMBL/GenBank/DDBJ databases">
        <title>Comparative genomics of three Colletotrichum scovillei strains and genetic complementation revealed genes involved fungal growth and virulence on chili pepper.</title>
        <authorList>
            <person name="Hsieh D.-K."/>
            <person name="Chuang S.-C."/>
            <person name="Chen C.-Y."/>
            <person name="Chao Y.-T."/>
            <person name="Lu M.-Y.J."/>
            <person name="Lee M.-H."/>
            <person name="Shih M.-C."/>
        </authorList>
    </citation>
    <scope>NUCLEOTIDE SEQUENCE</scope>
    <source>
        <strain evidence="1">Coll-153</strain>
    </source>
</reference>
<sequence>MRAGKLGNNLARLEMVFETKAGSW</sequence>
<organism evidence="1 2">
    <name type="scientific">Colletotrichum scovillei</name>
    <dbReference type="NCBI Taxonomy" id="1209932"/>
    <lineage>
        <taxon>Eukaryota</taxon>
        <taxon>Fungi</taxon>
        <taxon>Dikarya</taxon>
        <taxon>Ascomycota</taxon>
        <taxon>Pezizomycotina</taxon>
        <taxon>Sordariomycetes</taxon>
        <taxon>Hypocreomycetidae</taxon>
        <taxon>Glomerellales</taxon>
        <taxon>Glomerellaceae</taxon>
        <taxon>Colletotrichum</taxon>
        <taxon>Colletotrichum acutatum species complex</taxon>
    </lineage>
</organism>
<name>A0A9P7U832_9PEZI</name>
<dbReference type="EMBL" id="JAESDN010000011">
    <property type="protein sequence ID" value="KAG7043840.1"/>
    <property type="molecule type" value="Genomic_DNA"/>
</dbReference>
<evidence type="ECO:0000313" key="1">
    <source>
        <dbReference type="EMBL" id="KAG7043840.1"/>
    </source>
</evidence>
<dbReference type="Proteomes" id="UP000699042">
    <property type="component" value="Unassembled WGS sequence"/>
</dbReference>
<proteinExistence type="predicted"/>
<keyword evidence="2" id="KW-1185">Reference proteome</keyword>
<comment type="caution">
    <text evidence="1">The sequence shown here is derived from an EMBL/GenBank/DDBJ whole genome shotgun (WGS) entry which is preliminary data.</text>
</comment>
<protein>
    <submittedName>
        <fullName evidence="1">Uncharacterized protein</fullName>
    </submittedName>
</protein>